<name>A0A1U7NW30_9DEIO</name>
<dbReference type="Proteomes" id="UP000186607">
    <property type="component" value="Unassembled WGS sequence"/>
</dbReference>
<reference evidence="1 2" key="1">
    <citation type="submission" date="2017-01" db="EMBL/GenBank/DDBJ databases">
        <title>Genome Analysis of Deinococcus marmoris KOPRI26562.</title>
        <authorList>
            <person name="Kim J.H."/>
            <person name="Oh H.-M."/>
        </authorList>
    </citation>
    <scope>NUCLEOTIDE SEQUENCE [LARGE SCALE GENOMIC DNA]</scope>
    <source>
        <strain evidence="1 2">KOPRI26562</strain>
    </source>
</reference>
<evidence type="ECO:0000313" key="2">
    <source>
        <dbReference type="Proteomes" id="UP000186607"/>
    </source>
</evidence>
<gene>
    <name evidence="1" type="ORF">BOO71_0009715</name>
</gene>
<proteinExistence type="predicted"/>
<dbReference type="STRING" id="249408.BOO71_0009715"/>
<dbReference type="EMBL" id="MSTI01000114">
    <property type="protein sequence ID" value="OLV17138.1"/>
    <property type="molecule type" value="Genomic_DNA"/>
</dbReference>
<dbReference type="OrthoDB" id="71249at2"/>
<accession>A0A1U7NW30</accession>
<comment type="caution">
    <text evidence="1">The sequence shown here is derived from an EMBL/GenBank/DDBJ whole genome shotgun (WGS) entry which is preliminary data.</text>
</comment>
<dbReference type="AlphaFoldDB" id="A0A1U7NW30"/>
<keyword evidence="2" id="KW-1185">Reference proteome</keyword>
<dbReference type="Gene3D" id="1.10.1220.10">
    <property type="entry name" value="Met repressor-like"/>
    <property type="match status" value="1"/>
</dbReference>
<organism evidence="1 2">
    <name type="scientific">Deinococcus marmoris</name>
    <dbReference type="NCBI Taxonomy" id="249408"/>
    <lineage>
        <taxon>Bacteria</taxon>
        <taxon>Thermotogati</taxon>
        <taxon>Deinococcota</taxon>
        <taxon>Deinococci</taxon>
        <taxon>Deinococcales</taxon>
        <taxon>Deinococcaceae</taxon>
        <taxon>Deinococcus</taxon>
    </lineage>
</organism>
<dbReference type="RefSeq" id="WP_029483224.1">
    <property type="nucleotide sequence ID" value="NZ_CBCSJX010000087.1"/>
</dbReference>
<evidence type="ECO:0000313" key="1">
    <source>
        <dbReference type="EMBL" id="OLV17138.1"/>
    </source>
</evidence>
<protein>
    <submittedName>
        <fullName evidence="1">Uncharacterized protein</fullName>
    </submittedName>
</protein>
<dbReference type="InterPro" id="IPR013321">
    <property type="entry name" value="Arc_rbn_hlx_hlx"/>
</dbReference>
<dbReference type="GO" id="GO:0006355">
    <property type="term" value="P:regulation of DNA-templated transcription"/>
    <property type="evidence" value="ECO:0007669"/>
    <property type="project" value="InterPro"/>
</dbReference>
<sequence>MSVKKSRFEQLQVLKPSPELTAPPKVGRPEVENVLESLSTQMHRDLKIALKQASAREQRKQYQLLEEAVTDYLRRSHSDLLK</sequence>